<dbReference type="Proteomes" id="UP000663829">
    <property type="component" value="Unassembled WGS sequence"/>
</dbReference>
<keyword evidence="1" id="KW-0472">Membrane</keyword>
<feature type="transmembrane region" description="Helical" evidence="1">
    <location>
        <begin position="6"/>
        <end position="25"/>
    </location>
</feature>
<sequence length="336" mass="37876">VLTDSMSNMALLTITILICITIPVIENNKDSIFNHIMSEEPLIVDETSDVVLIRHGDYYEVEDLFALALSVPITERMCKEENSHKHSDTSHNVTFEEFTNSTHHRSKRILPLIPLVVGGIGCLAALVSGIFNVDNAYKTSELASRLSQVVHTLTEMGFHFNTMQSTLYNVTATTIDLAKRFDQSELNQQNLEKTTLDLVIKMKNIQDVADELIYYNVDKEIERKFKRLKQSISLTDLNFDFLGMHAQDELIELANPPVTHEQIGNEYLEQIVAGAGIHKCYSKPTAYSSPYTVRISPVNTERTDRSTHSQQLVVTSPQQHLANPNEIVFGAHQKCS</sequence>
<keyword evidence="1" id="KW-1133">Transmembrane helix</keyword>
<reference evidence="2" key="1">
    <citation type="submission" date="2021-02" db="EMBL/GenBank/DDBJ databases">
        <authorList>
            <person name="Nowell W R."/>
        </authorList>
    </citation>
    <scope>NUCLEOTIDE SEQUENCE</scope>
</reference>
<accession>A0A815N3B0</accession>
<evidence type="ECO:0000313" key="3">
    <source>
        <dbReference type="EMBL" id="CAF4310339.1"/>
    </source>
</evidence>
<comment type="caution">
    <text evidence="2">The sequence shown here is derived from an EMBL/GenBank/DDBJ whole genome shotgun (WGS) entry which is preliminary data.</text>
</comment>
<evidence type="ECO:0000256" key="1">
    <source>
        <dbReference type="SAM" id="Phobius"/>
    </source>
</evidence>
<dbReference type="EMBL" id="CAJNOQ010018567">
    <property type="protein sequence ID" value="CAF1431819.1"/>
    <property type="molecule type" value="Genomic_DNA"/>
</dbReference>
<dbReference type="EMBL" id="CAJOBC010084002">
    <property type="protein sequence ID" value="CAF4310339.1"/>
    <property type="molecule type" value="Genomic_DNA"/>
</dbReference>
<keyword evidence="1" id="KW-0812">Transmembrane</keyword>
<evidence type="ECO:0000313" key="4">
    <source>
        <dbReference type="Proteomes" id="UP000663829"/>
    </source>
</evidence>
<evidence type="ECO:0000313" key="2">
    <source>
        <dbReference type="EMBL" id="CAF1431819.1"/>
    </source>
</evidence>
<name>A0A815N3B0_9BILA</name>
<proteinExistence type="predicted"/>
<feature type="non-terminal residue" evidence="2">
    <location>
        <position position="1"/>
    </location>
</feature>
<feature type="transmembrane region" description="Helical" evidence="1">
    <location>
        <begin position="109"/>
        <end position="131"/>
    </location>
</feature>
<organism evidence="2 4">
    <name type="scientific">Didymodactylos carnosus</name>
    <dbReference type="NCBI Taxonomy" id="1234261"/>
    <lineage>
        <taxon>Eukaryota</taxon>
        <taxon>Metazoa</taxon>
        <taxon>Spiralia</taxon>
        <taxon>Gnathifera</taxon>
        <taxon>Rotifera</taxon>
        <taxon>Eurotatoria</taxon>
        <taxon>Bdelloidea</taxon>
        <taxon>Philodinida</taxon>
        <taxon>Philodinidae</taxon>
        <taxon>Didymodactylos</taxon>
    </lineage>
</organism>
<dbReference type="AlphaFoldDB" id="A0A815N3B0"/>
<dbReference type="Proteomes" id="UP000681722">
    <property type="component" value="Unassembled WGS sequence"/>
</dbReference>
<protein>
    <submittedName>
        <fullName evidence="2">Uncharacterized protein</fullName>
    </submittedName>
</protein>
<gene>
    <name evidence="2" type="ORF">GPM918_LOCUS34036</name>
    <name evidence="3" type="ORF">SRO942_LOCUS34732</name>
</gene>
<keyword evidence="4" id="KW-1185">Reference proteome</keyword>